<feature type="compositionally biased region" description="Basic residues" evidence="1">
    <location>
        <begin position="99"/>
        <end position="108"/>
    </location>
</feature>
<dbReference type="OrthoDB" id="7554374at2759"/>
<gene>
    <name evidence="3" type="primary">LOC112461444</name>
</gene>
<dbReference type="PANTHER" id="PTHR34153:SF2">
    <property type="entry name" value="SI:CH211-262H13.3-RELATED"/>
    <property type="match status" value="1"/>
</dbReference>
<evidence type="ECO:0000313" key="3">
    <source>
        <dbReference type="RefSeq" id="XP_024882455.1"/>
    </source>
</evidence>
<accession>A0A6J1QPJ0</accession>
<proteinExistence type="predicted"/>
<evidence type="ECO:0000256" key="1">
    <source>
        <dbReference type="SAM" id="MobiDB-lite"/>
    </source>
</evidence>
<feature type="compositionally biased region" description="Polar residues" evidence="1">
    <location>
        <begin position="136"/>
        <end position="152"/>
    </location>
</feature>
<name>A0A6J1QPJ0_9HYME</name>
<reference evidence="3" key="1">
    <citation type="submission" date="2025-08" db="UniProtKB">
        <authorList>
            <consortium name="RefSeq"/>
        </authorList>
    </citation>
    <scope>IDENTIFICATION</scope>
    <source>
        <tissue evidence="3">Whole body</tissue>
    </source>
</reference>
<dbReference type="GeneID" id="112461444"/>
<dbReference type="Proteomes" id="UP000504618">
    <property type="component" value="Unplaced"/>
</dbReference>
<feature type="region of interest" description="Disordered" evidence="1">
    <location>
        <begin position="81"/>
        <end position="315"/>
    </location>
</feature>
<sequence length="416" mass="47428">MAGTLKMYAVVEFEDGLSVVPKNWLTEDSTEAFWPMYTSTARHNKAVKRAAEPESTWSKCSIRKIYGTYLSYDVARQKLKRAEEESDLTSNTEKDECRKKSRKNRAKKDRNSSMSSNDNELSDDSICENIPKAPNKLSNEVTHWTKTKNAQKNPPRGVNSGRIKPGGSRNHQTQEEEVDDPVYIQRDKRDYEDNDVQSSSNLTSNKGQYISFDDRSYDNRQSTKKMENTASNKHYNGGKNDFRPPSVVSSGRIRPGGSRNHQTQEKEVDDPVYIQRDKRDYEDDGLSSSSLTSKDSRNKNVLKDEESCDDDDNDNVNTLVMSLTGKKTKVLGPNYNFKLKSNDPTLYLIRKVTEIATSMTNILTAIQNIERRVGTLSTGTFETEERQKIDIFKDLPLKDENDLEAMETKLKNNASY</sequence>
<organism evidence="2 3">
    <name type="scientific">Temnothorax curvispinosus</name>
    <dbReference type="NCBI Taxonomy" id="300111"/>
    <lineage>
        <taxon>Eukaryota</taxon>
        <taxon>Metazoa</taxon>
        <taxon>Ecdysozoa</taxon>
        <taxon>Arthropoda</taxon>
        <taxon>Hexapoda</taxon>
        <taxon>Insecta</taxon>
        <taxon>Pterygota</taxon>
        <taxon>Neoptera</taxon>
        <taxon>Endopterygota</taxon>
        <taxon>Hymenoptera</taxon>
        <taxon>Apocrita</taxon>
        <taxon>Aculeata</taxon>
        <taxon>Formicoidea</taxon>
        <taxon>Formicidae</taxon>
        <taxon>Myrmicinae</taxon>
        <taxon>Temnothorax</taxon>
    </lineage>
</organism>
<dbReference type="RefSeq" id="XP_024882455.1">
    <property type="nucleotide sequence ID" value="XM_025026687.1"/>
</dbReference>
<keyword evidence="2" id="KW-1185">Reference proteome</keyword>
<evidence type="ECO:0000313" key="2">
    <source>
        <dbReference type="Proteomes" id="UP000504618"/>
    </source>
</evidence>
<dbReference type="PANTHER" id="PTHR34153">
    <property type="entry name" value="SI:CH211-262H13.3-RELATED-RELATED"/>
    <property type="match status" value="1"/>
</dbReference>
<dbReference type="AlphaFoldDB" id="A0A6J1QPJ0"/>
<feature type="compositionally biased region" description="Polar residues" evidence="1">
    <location>
        <begin position="196"/>
        <end position="208"/>
    </location>
</feature>
<feature type="compositionally biased region" description="Basic and acidic residues" evidence="1">
    <location>
        <begin position="294"/>
        <end position="305"/>
    </location>
</feature>
<protein>
    <submittedName>
        <fullName evidence="3">Uncharacterized protein LOC112461444</fullName>
    </submittedName>
</protein>